<accession>A0A8S5R7W4</accession>
<evidence type="ECO:0000313" key="1">
    <source>
        <dbReference type="EMBL" id="DAE27226.1"/>
    </source>
</evidence>
<proteinExistence type="predicted"/>
<dbReference type="EMBL" id="BK015832">
    <property type="protein sequence ID" value="DAE27226.1"/>
    <property type="molecule type" value="Genomic_DNA"/>
</dbReference>
<name>A0A8S5R7W4_9VIRU</name>
<organism evidence="1">
    <name type="scientific">virus sp. ctKgb28</name>
    <dbReference type="NCBI Taxonomy" id="2826799"/>
    <lineage>
        <taxon>Viruses</taxon>
    </lineage>
</organism>
<protein>
    <submittedName>
        <fullName evidence="1">Uncharacterized protein</fullName>
    </submittedName>
</protein>
<reference evidence="1" key="1">
    <citation type="journal article" date="2021" name="Proc. Natl. Acad. Sci. U.S.A.">
        <title>A Catalog of Tens of Thousands of Viruses from Human Metagenomes Reveals Hidden Associations with Chronic Diseases.</title>
        <authorList>
            <person name="Tisza M.J."/>
            <person name="Buck C.B."/>
        </authorList>
    </citation>
    <scope>NUCLEOTIDE SEQUENCE</scope>
    <source>
        <strain evidence="1">CtKgb28</strain>
    </source>
</reference>
<sequence>MIRSSSHKRNLLSHSNNNLNDKIMKYIICDKVVASNYGFDPITHRVLGALIILNEKEVTFCTAIEGNSLEEKAANIKGNIMTEDGVKDFINNL</sequence>